<organism evidence="5 6">
    <name type="scientific">Caenibius tardaugens NBRC 16725</name>
    <dbReference type="NCBI Taxonomy" id="1219035"/>
    <lineage>
        <taxon>Bacteria</taxon>
        <taxon>Pseudomonadati</taxon>
        <taxon>Pseudomonadota</taxon>
        <taxon>Alphaproteobacteria</taxon>
        <taxon>Sphingomonadales</taxon>
        <taxon>Erythrobacteraceae</taxon>
        <taxon>Caenibius</taxon>
    </lineage>
</organism>
<protein>
    <recommendedName>
        <fullName evidence="4">HTH luxR-type domain-containing protein</fullName>
    </recommendedName>
</protein>
<dbReference type="RefSeq" id="WP_021691240.1">
    <property type="nucleotide sequence ID" value="NZ_BASZ01000009.1"/>
</dbReference>
<dbReference type="SUPFAM" id="SSF46894">
    <property type="entry name" value="C-terminal effector domain of the bipartite response regulators"/>
    <property type="match status" value="1"/>
</dbReference>
<keyword evidence="2" id="KW-0238">DNA-binding</keyword>
<dbReference type="Proteomes" id="UP000016568">
    <property type="component" value="Unassembled WGS sequence"/>
</dbReference>
<dbReference type="AlphaFoldDB" id="U2YP69"/>
<feature type="domain" description="HTH luxR-type" evidence="4">
    <location>
        <begin position="150"/>
        <end position="215"/>
    </location>
</feature>
<dbReference type="PROSITE" id="PS50043">
    <property type="entry name" value="HTH_LUXR_2"/>
    <property type="match status" value="1"/>
</dbReference>
<evidence type="ECO:0000313" key="5">
    <source>
        <dbReference type="EMBL" id="GAD50422.1"/>
    </source>
</evidence>
<gene>
    <name evidence="5" type="ORF">NT2_09_00300</name>
</gene>
<dbReference type="SMART" id="SM00421">
    <property type="entry name" value="HTH_LUXR"/>
    <property type="match status" value="1"/>
</dbReference>
<dbReference type="GO" id="GO:0003677">
    <property type="term" value="F:DNA binding"/>
    <property type="evidence" value="ECO:0007669"/>
    <property type="project" value="UniProtKB-KW"/>
</dbReference>
<comment type="caution">
    <text evidence="5">The sequence shown here is derived from an EMBL/GenBank/DDBJ whole genome shotgun (WGS) entry which is preliminary data.</text>
</comment>
<dbReference type="GO" id="GO:0006355">
    <property type="term" value="P:regulation of DNA-templated transcription"/>
    <property type="evidence" value="ECO:0007669"/>
    <property type="project" value="InterPro"/>
</dbReference>
<keyword evidence="1" id="KW-0805">Transcription regulation</keyword>
<dbReference type="PANTHER" id="PTHR44688">
    <property type="entry name" value="DNA-BINDING TRANSCRIPTIONAL ACTIVATOR DEVR_DOSR"/>
    <property type="match status" value="1"/>
</dbReference>
<sequence>MDALHSSTTGGPTKGADGDDFSNLPLTVLLDQSIVAVERILTCWSLLDARPRLIIKRNRNLVACCQSTQAIIAAGDFLRLERGRVTTAHEKDFARFATAAAAPTHETITVLLRHGRDDAHMIVRAIAINDDLVCLSLQNASGEHAIRLPDLKIAFRLTQSEARIVQDLCNGLSPQQIAVRNSISIHTVRAHLRRCYDKLNITNREQLWHRLSAYQM</sequence>
<evidence type="ECO:0000259" key="4">
    <source>
        <dbReference type="PROSITE" id="PS50043"/>
    </source>
</evidence>
<keyword evidence="6" id="KW-1185">Reference proteome</keyword>
<evidence type="ECO:0000256" key="3">
    <source>
        <dbReference type="ARBA" id="ARBA00023163"/>
    </source>
</evidence>
<dbReference type="InterPro" id="IPR036388">
    <property type="entry name" value="WH-like_DNA-bd_sf"/>
</dbReference>
<accession>U2YP69</accession>
<dbReference type="EMBL" id="BASZ01000009">
    <property type="protein sequence ID" value="GAD50422.1"/>
    <property type="molecule type" value="Genomic_DNA"/>
</dbReference>
<proteinExistence type="predicted"/>
<dbReference type="PRINTS" id="PR00038">
    <property type="entry name" value="HTHLUXR"/>
</dbReference>
<evidence type="ECO:0000313" key="6">
    <source>
        <dbReference type="Proteomes" id="UP000016568"/>
    </source>
</evidence>
<dbReference type="InterPro" id="IPR000792">
    <property type="entry name" value="Tscrpt_reg_LuxR_C"/>
</dbReference>
<keyword evidence="3" id="KW-0804">Transcription</keyword>
<evidence type="ECO:0000256" key="1">
    <source>
        <dbReference type="ARBA" id="ARBA00023015"/>
    </source>
</evidence>
<dbReference type="InterPro" id="IPR016032">
    <property type="entry name" value="Sig_transdc_resp-reg_C-effctor"/>
</dbReference>
<dbReference type="PANTHER" id="PTHR44688:SF16">
    <property type="entry name" value="DNA-BINDING TRANSCRIPTIONAL ACTIVATOR DEVR_DOSR"/>
    <property type="match status" value="1"/>
</dbReference>
<dbReference type="CDD" id="cd06170">
    <property type="entry name" value="LuxR_C_like"/>
    <property type="match status" value="1"/>
</dbReference>
<reference evidence="5 6" key="1">
    <citation type="submission" date="2013-09" db="EMBL/GenBank/DDBJ databases">
        <title>Whole genome shotgun sequence of Novosphingobium tardaugens NBRC 16725.</title>
        <authorList>
            <person name="Isaki S."/>
            <person name="Hosoyama A."/>
            <person name="Tsuchikane K."/>
            <person name="Katsumata H."/>
            <person name="Ando Y."/>
            <person name="Yamazaki S."/>
            <person name="Fujita N."/>
        </authorList>
    </citation>
    <scope>NUCLEOTIDE SEQUENCE [LARGE SCALE GENOMIC DNA]</scope>
    <source>
        <strain evidence="5 6">NBRC 16725</strain>
    </source>
</reference>
<evidence type="ECO:0000256" key="2">
    <source>
        <dbReference type="ARBA" id="ARBA00023125"/>
    </source>
</evidence>
<dbReference type="Gene3D" id="1.10.10.10">
    <property type="entry name" value="Winged helix-like DNA-binding domain superfamily/Winged helix DNA-binding domain"/>
    <property type="match status" value="1"/>
</dbReference>
<dbReference type="Pfam" id="PF00196">
    <property type="entry name" value="GerE"/>
    <property type="match status" value="1"/>
</dbReference>
<name>U2YP69_9SPHN</name>